<evidence type="ECO:0000313" key="13">
    <source>
        <dbReference type="Proteomes" id="UP000182108"/>
    </source>
</evidence>
<dbReference type="PIRSF" id="PIRSF005572">
    <property type="entry name" value="NifS"/>
    <property type="match status" value="1"/>
</dbReference>
<proteinExistence type="inferred from homology"/>
<keyword evidence="7" id="KW-0408">Iron</keyword>
<evidence type="ECO:0000256" key="7">
    <source>
        <dbReference type="ARBA" id="ARBA00023004"/>
    </source>
</evidence>
<sequence>MTFAAGGVYLDWNATAPLAAAARAALHACLDDERLGNPSSLHAAGRRARTLLEEARRTLAECLESSPEEIVFTSGGTEANALFLRGAAARLEPGLIAVSAVEHSSVYETARLLAAHGWRLVEIPVDAEGRIDPFAFERILRERPAIVSVMLAHNETGVIQDVAALARAAREAGALVHCDAVQAAGKMPLSRRGLGVHAITLSGHKFGAPPGIGALVLAREVALEPLITGGGQEAGRRSGTENVPGAMAMAAALVEALEARESWHARLRSLQQRLEAGLAAQGAVIFGAGATRLPNTTFFALPGLEGAALASRLDRAGFAVGTGSACSSGEPGAPRSLLAMGVPEALARGAVRVSTGSSTTEADIDGFLAALAQAAGDLRRLAALCAD</sequence>
<dbReference type="GO" id="GO:0031071">
    <property type="term" value="F:cysteine desulfurase activity"/>
    <property type="evidence" value="ECO:0007669"/>
    <property type="project" value="UniProtKB-EC"/>
</dbReference>
<evidence type="ECO:0000256" key="4">
    <source>
        <dbReference type="ARBA" id="ARBA00022679"/>
    </source>
</evidence>
<evidence type="ECO:0000256" key="1">
    <source>
        <dbReference type="ARBA" id="ARBA00001933"/>
    </source>
</evidence>
<evidence type="ECO:0000256" key="3">
    <source>
        <dbReference type="ARBA" id="ARBA00012239"/>
    </source>
</evidence>
<comment type="catalytic activity">
    <reaction evidence="9">
        <text>(sulfur carrier)-H + L-cysteine = (sulfur carrier)-SH + L-alanine</text>
        <dbReference type="Rhea" id="RHEA:43892"/>
        <dbReference type="Rhea" id="RHEA-COMP:14737"/>
        <dbReference type="Rhea" id="RHEA-COMP:14739"/>
        <dbReference type="ChEBI" id="CHEBI:29917"/>
        <dbReference type="ChEBI" id="CHEBI:35235"/>
        <dbReference type="ChEBI" id="CHEBI:57972"/>
        <dbReference type="ChEBI" id="CHEBI:64428"/>
        <dbReference type="EC" id="2.8.1.7"/>
    </reaction>
</comment>
<evidence type="ECO:0000256" key="6">
    <source>
        <dbReference type="ARBA" id="ARBA00022898"/>
    </source>
</evidence>
<dbReference type="Proteomes" id="UP000182108">
    <property type="component" value="Unassembled WGS sequence"/>
</dbReference>
<dbReference type="PANTHER" id="PTHR11601:SF34">
    <property type="entry name" value="CYSTEINE DESULFURASE"/>
    <property type="match status" value="1"/>
</dbReference>
<dbReference type="AlphaFoldDB" id="A0A0K6IR12"/>
<dbReference type="InterPro" id="IPR000192">
    <property type="entry name" value="Aminotrans_V_dom"/>
</dbReference>
<evidence type="ECO:0000256" key="2">
    <source>
        <dbReference type="ARBA" id="ARBA00006490"/>
    </source>
</evidence>
<evidence type="ECO:0000256" key="10">
    <source>
        <dbReference type="RuleBase" id="RU004504"/>
    </source>
</evidence>
<name>A0A0K6IR12_9PROT</name>
<dbReference type="EMBL" id="CYHH01000002">
    <property type="protein sequence ID" value="CUB05536.1"/>
    <property type="molecule type" value="Genomic_DNA"/>
</dbReference>
<dbReference type="EC" id="2.8.1.7" evidence="3"/>
<dbReference type="GO" id="GO:0046872">
    <property type="term" value="F:metal ion binding"/>
    <property type="evidence" value="ECO:0007669"/>
    <property type="project" value="UniProtKB-KW"/>
</dbReference>
<dbReference type="InterPro" id="IPR015424">
    <property type="entry name" value="PyrdxlP-dep_Trfase"/>
</dbReference>
<dbReference type="PROSITE" id="PS00595">
    <property type="entry name" value="AA_TRANSFER_CLASS_5"/>
    <property type="match status" value="1"/>
</dbReference>
<evidence type="ECO:0000313" key="12">
    <source>
        <dbReference type="EMBL" id="CUB05536.1"/>
    </source>
</evidence>
<dbReference type="InterPro" id="IPR015421">
    <property type="entry name" value="PyrdxlP-dep_Trfase_major"/>
</dbReference>
<dbReference type="Pfam" id="PF00266">
    <property type="entry name" value="Aminotran_5"/>
    <property type="match status" value="1"/>
</dbReference>
<dbReference type="SUPFAM" id="SSF53383">
    <property type="entry name" value="PLP-dependent transferases"/>
    <property type="match status" value="1"/>
</dbReference>
<dbReference type="OrthoDB" id="5296003at2"/>
<dbReference type="RefSeq" id="WP_055422757.1">
    <property type="nucleotide sequence ID" value="NZ_CYHH01000002.1"/>
</dbReference>
<dbReference type="PANTHER" id="PTHR11601">
    <property type="entry name" value="CYSTEINE DESULFURYLASE FAMILY MEMBER"/>
    <property type="match status" value="1"/>
</dbReference>
<comment type="cofactor">
    <cofactor evidence="1 10">
        <name>pyridoxal 5'-phosphate</name>
        <dbReference type="ChEBI" id="CHEBI:597326"/>
    </cofactor>
</comment>
<keyword evidence="6" id="KW-0663">Pyridoxal phosphate</keyword>
<feature type="domain" description="Aminotransferase class V" evidence="11">
    <location>
        <begin position="8"/>
        <end position="366"/>
    </location>
</feature>
<keyword evidence="4" id="KW-0808">Transferase</keyword>
<organism evidence="12 13">
    <name type="scientific">Tepidiphilus thermophilus</name>
    <dbReference type="NCBI Taxonomy" id="876478"/>
    <lineage>
        <taxon>Bacteria</taxon>
        <taxon>Pseudomonadati</taxon>
        <taxon>Pseudomonadota</taxon>
        <taxon>Hydrogenophilia</taxon>
        <taxon>Hydrogenophilales</taxon>
        <taxon>Hydrogenophilaceae</taxon>
        <taxon>Tepidiphilus</taxon>
    </lineage>
</organism>
<protein>
    <recommendedName>
        <fullName evidence="3">cysteine desulfurase</fullName>
        <ecNumber evidence="3">2.8.1.7</ecNumber>
    </recommendedName>
</protein>
<evidence type="ECO:0000256" key="8">
    <source>
        <dbReference type="ARBA" id="ARBA00023014"/>
    </source>
</evidence>
<dbReference type="Gene3D" id="3.90.1150.10">
    <property type="entry name" value="Aspartate Aminotransferase, domain 1"/>
    <property type="match status" value="1"/>
</dbReference>
<evidence type="ECO:0000256" key="5">
    <source>
        <dbReference type="ARBA" id="ARBA00022723"/>
    </source>
</evidence>
<reference evidence="13" key="1">
    <citation type="submission" date="2015-08" db="EMBL/GenBank/DDBJ databases">
        <authorList>
            <person name="Babu N.S."/>
            <person name="Beckwith C.J."/>
            <person name="Beseler K.G."/>
            <person name="Brison A."/>
            <person name="Carone J.V."/>
            <person name="Caskin T.P."/>
            <person name="Diamond M."/>
            <person name="Durham M.E."/>
            <person name="Foxe J.M."/>
            <person name="Go M."/>
            <person name="Henderson B.A."/>
            <person name="Jones I.B."/>
            <person name="McGettigan J.A."/>
            <person name="Micheletti S.J."/>
            <person name="Nasrallah M.E."/>
            <person name="Ortiz D."/>
            <person name="Piller C.R."/>
            <person name="Privatt S.R."/>
            <person name="Schneider S.L."/>
            <person name="Sharp S."/>
            <person name="Smith T.C."/>
            <person name="Stanton J.D."/>
            <person name="Ullery H.E."/>
            <person name="Wilson R.J."/>
            <person name="Serrano M.G."/>
            <person name="Buck G."/>
            <person name="Lee V."/>
            <person name="Wang Y."/>
            <person name="Carvalho R."/>
            <person name="Voegtly L."/>
            <person name="Shi R."/>
            <person name="Duckworth R."/>
            <person name="Johnson A."/>
            <person name="Loviza R."/>
            <person name="Walstead R."/>
            <person name="Shah Z."/>
            <person name="Kiflezghi M."/>
            <person name="Wade K."/>
            <person name="Ball S.L."/>
            <person name="Bradley K.W."/>
            <person name="Asai D.J."/>
            <person name="Bowman C.A."/>
            <person name="Russell D.A."/>
            <person name="Pope W.H."/>
            <person name="Jacobs-Sera D."/>
            <person name="Hendrix R.W."/>
            <person name="Hatfull G.F."/>
        </authorList>
    </citation>
    <scope>NUCLEOTIDE SEQUENCE [LARGE SCALE GENOMIC DNA]</scope>
    <source>
        <strain evidence="13">JCM 19170</strain>
    </source>
</reference>
<dbReference type="Gene3D" id="3.40.640.10">
    <property type="entry name" value="Type I PLP-dependent aspartate aminotransferase-like (Major domain)"/>
    <property type="match status" value="1"/>
</dbReference>
<dbReference type="InterPro" id="IPR015422">
    <property type="entry name" value="PyrdxlP-dep_Trfase_small"/>
</dbReference>
<keyword evidence="13" id="KW-1185">Reference proteome</keyword>
<dbReference type="Gene3D" id="1.10.260.50">
    <property type="match status" value="1"/>
</dbReference>
<gene>
    <name evidence="12" type="ORF">Ga0061068_10222</name>
</gene>
<comment type="similarity">
    <text evidence="2">Belongs to the class-V pyridoxal-phosphate-dependent aminotransferase family. NifS/IscS subfamily.</text>
</comment>
<keyword evidence="8" id="KW-0411">Iron-sulfur</keyword>
<dbReference type="InterPro" id="IPR020578">
    <property type="entry name" value="Aminotrans_V_PyrdxlP_BS"/>
</dbReference>
<accession>A0A0K6IR12</accession>
<dbReference type="InterPro" id="IPR016454">
    <property type="entry name" value="Cysteine_dSase"/>
</dbReference>
<dbReference type="GO" id="GO:0051536">
    <property type="term" value="F:iron-sulfur cluster binding"/>
    <property type="evidence" value="ECO:0007669"/>
    <property type="project" value="UniProtKB-KW"/>
</dbReference>
<keyword evidence="5" id="KW-0479">Metal-binding</keyword>
<evidence type="ECO:0000259" key="11">
    <source>
        <dbReference type="Pfam" id="PF00266"/>
    </source>
</evidence>
<evidence type="ECO:0000256" key="9">
    <source>
        <dbReference type="ARBA" id="ARBA00050776"/>
    </source>
</evidence>